<evidence type="ECO:0000256" key="4">
    <source>
        <dbReference type="ARBA" id="ARBA00022692"/>
    </source>
</evidence>
<evidence type="ECO:0000256" key="2">
    <source>
        <dbReference type="ARBA" id="ARBA00010867"/>
    </source>
</evidence>
<sequence length="243" mass="27235">MASLYRPTEAIQHLRPYLRLSYPHASTRVKAFSSSRPANATQSSTNNSGPNPGTGPVTHRKVTVVNDDGRVRWSELSVGEKAARTTQQSFNLAIVAVGVLATGAVGYMLFSDVFSPDSKTAHFNRATDRIRRDRKCQELLGDGSKISAHGEASWSRWARNRYISSTVETDKWGTEHLKFRFFVEGPLGQGVVHVHMAKRPSQSEYEYVMLAVDVKGHQRVYLENADDRKNSKVAPKIFGARWW</sequence>
<reference evidence="13" key="1">
    <citation type="journal article" date="2020" name="Stud. Mycol.">
        <title>101 Dothideomycetes genomes: a test case for predicting lifestyles and emergence of pathogens.</title>
        <authorList>
            <person name="Haridas S."/>
            <person name="Albert R."/>
            <person name="Binder M."/>
            <person name="Bloem J."/>
            <person name="Labutti K."/>
            <person name="Salamov A."/>
            <person name="Andreopoulos B."/>
            <person name="Baker S."/>
            <person name="Barry K."/>
            <person name="Bills G."/>
            <person name="Bluhm B."/>
            <person name="Cannon C."/>
            <person name="Castanera R."/>
            <person name="Culley D."/>
            <person name="Daum C."/>
            <person name="Ezra D."/>
            <person name="Gonzalez J."/>
            <person name="Henrissat B."/>
            <person name="Kuo A."/>
            <person name="Liang C."/>
            <person name="Lipzen A."/>
            <person name="Lutzoni F."/>
            <person name="Magnuson J."/>
            <person name="Mondo S."/>
            <person name="Nolan M."/>
            <person name="Ohm R."/>
            <person name="Pangilinan J."/>
            <person name="Park H.-J."/>
            <person name="Ramirez L."/>
            <person name="Alfaro M."/>
            <person name="Sun H."/>
            <person name="Tritt A."/>
            <person name="Yoshinaga Y."/>
            <person name="Zwiers L.-H."/>
            <person name="Turgeon B."/>
            <person name="Goodwin S."/>
            <person name="Spatafora J."/>
            <person name="Crous P."/>
            <person name="Grigoriev I."/>
        </authorList>
    </citation>
    <scope>NUCLEOTIDE SEQUENCE</scope>
    <source>
        <strain evidence="13">CBS 125425</strain>
    </source>
</reference>
<keyword evidence="9 11" id="KW-0472">Membrane</keyword>
<organism evidence="13 14">
    <name type="scientific">Polyplosphaeria fusca</name>
    <dbReference type="NCBI Taxonomy" id="682080"/>
    <lineage>
        <taxon>Eukaryota</taxon>
        <taxon>Fungi</taxon>
        <taxon>Dikarya</taxon>
        <taxon>Ascomycota</taxon>
        <taxon>Pezizomycotina</taxon>
        <taxon>Dothideomycetes</taxon>
        <taxon>Pleosporomycetidae</taxon>
        <taxon>Pleosporales</taxon>
        <taxon>Tetraplosphaeriaceae</taxon>
        <taxon>Polyplosphaeria</taxon>
    </lineage>
</organism>
<name>A0A9P4V1I9_9PLEO</name>
<feature type="region of interest" description="Disordered" evidence="12">
    <location>
        <begin position="29"/>
        <end position="60"/>
    </location>
</feature>
<evidence type="ECO:0000313" key="14">
    <source>
        <dbReference type="Proteomes" id="UP000799444"/>
    </source>
</evidence>
<comment type="caution">
    <text evidence="13">The sequence shown here is derived from an EMBL/GenBank/DDBJ whole genome shotgun (WGS) entry which is preliminary data.</text>
</comment>
<dbReference type="FunFam" id="3.10.450.320:FF:000002">
    <property type="entry name" value="Mitochondrial import inner membrane translocase subunit tim21"/>
    <property type="match status" value="1"/>
</dbReference>
<accession>A0A9P4V1I9</accession>
<dbReference type="EMBL" id="ML996146">
    <property type="protein sequence ID" value="KAF2734564.1"/>
    <property type="molecule type" value="Genomic_DNA"/>
</dbReference>
<keyword evidence="11" id="KW-0813">Transport</keyword>
<keyword evidence="6" id="KW-0809">Transit peptide</keyword>
<feature type="compositionally biased region" description="Polar residues" evidence="12">
    <location>
        <begin position="32"/>
        <end position="51"/>
    </location>
</feature>
<evidence type="ECO:0000256" key="8">
    <source>
        <dbReference type="ARBA" id="ARBA00023128"/>
    </source>
</evidence>
<feature type="transmembrane region" description="Helical" evidence="11">
    <location>
        <begin position="90"/>
        <end position="110"/>
    </location>
</feature>
<dbReference type="AlphaFoldDB" id="A0A9P4V1I9"/>
<evidence type="ECO:0000256" key="1">
    <source>
        <dbReference type="ARBA" id="ARBA00004434"/>
    </source>
</evidence>
<dbReference type="PANTHER" id="PTHR13032">
    <property type="entry name" value="MITOCHONDRIAL IMPORT INNER MEMBRANE TRANSLOCASE SUBUNIT TIM21"/>
    <property type="match status" value="1"/>
</dbReference>
<evidence type="ECO:0000256" key="9">
    <source>
        <dbReference type="ARBA" id="ARBA00023136"/>
    </source>
</evidence>
<dbReference type="Pfam" id="PF08294">
    <property type="entry name" value="TIM21"/>
    <property type="match status" value="1"/>
</dbReference>
<dbReference type="GO" id="GO:0005744">
    <property type="term" value="C:TIM23 mitochondrial import inner membrane translocase complex"/>
    <property type="evidence" value="ECO:0007669"/>
    <property type="project" value="UniProtKB-UniRule"/>
</dbReference>
<dbReference type="PANTHER" id="PTHR13032:SF6">
    <property type="entry name" value="MITOCHONDRIAL IMPORT INNER MEMBRANE TRANSLOCASE SUBUNIT TIM21"/>
    <property type="match status" value="1"/>
</dbReference>
<evidence type="ECO:0000256" key="10">
    <source>
        <dbReference type="ARBA" id="ARBA00060204"/>
    </source>
</evidence>
<dbReference type="InterPro" id="IPR013261">
    <property type="entry name" value="Tim21"/>
</dbReference>
<keyword evidence="5 11" id="KW-0999">Mitochondrion inner membrane</keyword>
<keyword evidence="11" id="KW-0811">Translocation</keyword>
<comment type="subunit">
    <text evidence="11">Component of the TIM23 complex.</text>
</comment>
<evidence type="ECO:0000256" key="6">
    <source>
        <dbReference type="ARBA" id="ARBA00022946"/>
    </source>
</evidence>
<protein>
    <recommendedName>
        <fullName evidence="3 11">Mitochondrial import inner membrane translocase subunit Tim21</fullName>
    </recommendedName>
</protein>
<keyword evidence="4 11" id="KW-0812">Transmembrane</keyword>
<evidence type="ECO:0000256" key="12">
    <source>
        <dbReference type="SAM" id="MobiDB-lite"/>
    </source>
</evidence>
<keyword evidence="7 11" id="KW-1133">Transmembrane helix</keyword>
<dbReference type="InterPro" id="IPR038552">
    <property type="entry name" value="Tim21_IMS_sf"/>
</dbReference>
<evidence type="ECO:0000313" key="13">
    <source>
        <dbReference type="EMBL" id="KAF2734564.1"/>
    </source>
</evidence>
<keyword evidence="14" id="KW-1185">Reference proteome</keyword>
<gene>
    <name evidence="13" type="ORF">EJ04DRAFT_512410</name>
</gene>
<keyword evidence="8 11" id="KW-0496">Mitochondrion</keyword>
<comment type="subcellular location">
    <subcellularLocation>
        <location evidence="1 11">Mitochondrion inner membrane</location>
        <topology evidence="1 11">Single-pass membrane protein</topology>
    </subcellularLocation>
</comment>
<keyword evidence="11" id="KW-0653">Protein transport</keyword>
<dbReference type="Gene3D" id="3.10.450.320">
    <property type="entry name" value="Mitochondrial import inner membrane translocase subunit Tim21"/>
    <property type="match status" value="1"/>
</dbReference>
<evidence type="ECO:0000256" key="3">
    <source>
        <dbReference type="ARBA" id="ARBA00020726"/>
    </source>
</evidence>
<dbReference type="GO" id="GO:0030150">
    <property type="term" value="P:protein import into mitochondrial matrix"/>
    <property type="evidence" value="ECO:0007669"/>
    <property type="project" value="UniProtKB-UniRule"/>
</dbReference>
<proteinExistence type="inferred from homology"/>
<evidence type="ECO:0000256" key="5">
    <source>
        <dbReference type="ARBA" id="ARBA00022792"/>
    </source>
</evidence>
<dbReference type="OrthoDB" id="436405at2759"/>
<comment type="similarity">
    <text evidence="2 11">Belongs to the TIM21 family.</text>
</comment>
<comment type="function">
    <text evidence="10">Essential component of the TIM23 complex, a complex that mediates the translocation of transit peptide-containing proteins across the mitochondrial inner membrane. Required to keep the TOM and the TIM23 complexes in close contact. At some point, it is released from the TOM23 complex to allow protein translocation into the mitochondrial matrix.</text>
</comment>
<dbReference type="Proteomes" id="UP000799444">
    <property type="component" value="Unassembled WGS sequence"/>
</dbReference>
<evidence type="ECO:0000256" key="11">
    <source>
        <dbReference type="RuleBase" id="RU367142"/>
    </source>
</evidence>
<evidence type="ECO:0000256" key="7">
    <source>
        <dbReference type="ARBA" id="ARBA00022989"/>
    </source>
</evidence>